<dbReference type="SUPFAM" id="SSF51004">
    <property type="entry name" value="C-terminal (heme d1) domain of cytochrome cd1-nitrite reductase"/>
    <property type="match status" value="1"/>
</dbReference>
<evidence type="ECO:0000256" key="1">
    <source>
        <dbReference type="SAM" id="SignalP"/>
    </source>
</evidence>
<feature type="chain" id="PRO_5045411948" evidence="1">
    <location>
        <begin position="25"/>
        <end position="367"/>
    </location>
</feature>
<sequence>MQLNSIIVRSLGAVTLFLSLNACNSTSEPVPAQPYDAGVFVMNRGNFFDNNGSITLINPNTKATSFDIFQLENTNSVSGGVADYTEVDGKGLILVDNSTTGKDYIQIVNSGTFKSVATIPSTELENPRYAVKAGTNKAYITCWDAFNEDYSYKPGYVLVVDLATNKATKKIKVQEGAEKIIVVGNEAIVATTTYTGVKTISIINTQTDAVTQTVEIGNEPRLIGADANGKIWFYADGKFVKFNLSTKSVENRIAFATSNSTKSAGNFAFNKEKNTIFFVYSYSDANDDYKQKGETYSFNINDASIATTTPFINKVFTGLSTDPSTGNIYAGFTPSLKQAGYVFRYQSNGTLIDSVKVGIGPEGFLFK</sequence>
<dbReference type="RefSeq" id="WP_323294959.1">
    <property type="nucleotide sequence ID" value="NZ_JAYFUM010000001.1"/>
</dbReference>
<organism evidence="2 3">
    <name type="scientific">Arcicella rigui</name>
    <dbReference type="NCBI Taxonomy" id="797020"/>
    <lineage>
        <taxon>Bacteria</taxon>
        <taxon>Pseudomonadati</taxon>
        <taxon>Bacteroidota</taxon>
        <taxon>Cytophagia</taxon>
        <taxon>Cytophagales</taxon>
        <taxon>Flectobacillaceae</taxon>
        <taxon>Arcicella</taxon>
    </lineage>
</organism>
<evidence type="ECO:0000313" key="2">
    <source>
        <dbReference type="EMBL" id="MEA5137791.1"/>
    </source>
</evidence>
<protein>
    <submittedName>
        <fullName evidence="2">DUF5074 domain-containing protein</fullName>
    </submittedName>
</protein>
<keyword evidence="3" id="KW-1185">Reference proteome</keyword>
<proteinExistence type="predicted"/>
<keyword evidence="1" id="KW-0732">Signal</keyword>
<name>A0ABU5Q4N0_9BACT</name>
<dbReference type="InterPro" id="IPR011048">
    <property type="entry name" value="Haem_d1_sf"/>
</dbReference>
<accession>A0ABU5Q4N0</accession>
<dbReference type="Gene3D" id="2.130.10.10">
    <property type="entry name" value="YVTN repeat-like/Quinoprotein amine dehydrogenase"/>
    <property type="match status" value="1"/>
</dbReference>
<feature type="signal peptide" evidence="1">
    <location>
        <begin position="1"/>
        <end position="24"/>
    </location>
</feature>
<dbReference type="EMBL" id="JAYFUM010000001">
    <property type="protein sequence ID" value="MEA5137791.1"/>
    <property type="molecule type" value="Genomic_DNA"/>
</dbReference>
<gene>
    <name evidence="2" type="ORF">VB248_01525</name>
</gene>
<dbReference type="InterPro" id="IPR015943">
    <property type="entry name" value="WD40/YVTN_repeat-like_dom_sf"/>
</dbReference>
<comment type="caution">
    <text evidence="2">The sequence shown here is derived from an EMBL/GenBank/DDBJ whole genome shotgun (WGS) entry which is preliminary data.</text>
</comment>
<dbReference type="Proteomes" id="UP001302949">
    <property type="component" value="Unassembled WGS sequence"/>
</dbReference>
<evidence type="ECO:0000313" key="3">
    <source>
        <dbReference type="Proteomes" id="UP001302949"/>
    </source>
</evidence>
<reference evidence="2 3" key="1">
    <citation type="submission" date="2023-12" db="EMBL/GenBank/DDBJ databases">
        <title>Novel species of the genus Arcicella isolated from rivers.</title>
        <authorList>
            <person name="Lu H."/>
        </authorList>
    </citation>
    <scope>NUCLEOTIDE SEQUENCE [LARGE SCALE GENOMIC DNA]</scope>
    <source>
        <strain evidence="2 3">KCTC 23307</strain>
    </source>
</reference>